<feature type="region of interest" description="Disordered" evidence="1">
    <location>
        <begin position="99"/>
        <end position="122"/>
    </location>
</feature>
<evidence type="ECO:0000256" key="1">
    <source>
        <dbReference type="SAM" id="MobiDB-lite"/>
    </source>
</evidence>
<dbReference type="Proteomes" id="UP001158986">
    <property type="component" value="Unassembled WGS sequence"/>
</dbReference>
<reference evidence="3 4" key="1">
    <citation type="submission" date="2021-11" db="EMBL/GenBank/DDBJ databases">
        <authorList>
            <person name="Islam A."/>
            <person name="Islam S."/>
            <person name="Flora M.S."/>
            <person name="Rahman M."/>
            <person name="Ziaur R.M."/>
            <person name="Epstein J.H."/>
            <person name="Hassan M."/>
            <person name="Klassen M."/>
            <person name="Woodard K."/>
            <person name="Webb A."/>
            <person name="Webby R.J."/>
            <person name="El Zowalaty M.E."/>
        </authorList>
    </citation>
    <scope>NUCLEOTIDE SEQUENCE [LARGE SCALE GENOMIC DNA]</scope>
    <source>
        <strain evidence="3">Pbs1</strain>
    </source>
</reference>
<organism evidence="3 4">
    <name type="scientific">Peronospora belbahrii</name>
    <dbReference type="NCBI Taxonomy" id="622444"/>
    <lineage>
        <taxon>Eukaryota</taxon>
        <taxon>Sar</taxon>
        <taxon>Stramenopiles</taxon>
        <taxon>Oomycota</taxon>
        <taxon>Peronosporomycetes</taxon>
        <taxon>Peronosporales</taxon>
        <taxon>Peronosporaceae</taxon>
        <taxon>Peronospora</taxon>
    </lineage>
</organism>
<feature type="region of interest" description="Disordered" evidence="1">
    <location>
        <begin position="148"/>
        <end position="175"/>
    </location>
</feature>
<name>A0ABN8DA60_9STRA</name>
<evidence type="ECO:0000313" key="4">
    <source>
        <dbReference type="Proteomes" id="UP001158986"/>
    </source>
</evidence>
<evidence type="ECO:0000256" key="2">
    <source>
        <dbReference type="SAM" id="Phobius"/>
    </source>
</evidence>
<feature type="transmembrane region" description="Helical" evidence="2">
    <location>
        <begin position="27"/>
        <end position="45"/>
    </location>
</feature>
<keyword evidence="2" id="KW-0472">Membrane</keyword>
<sequence length="230" mass="26255">MADRMKMLFMDAPPDALEKLLSPRRKLFYGLFAFGPGTILGLYLYSVKKRMERENEAMRLEKVEGEITIIQERQDKDMALANAIQEMRDRLERLEKESIANRQNTAKEASVASNKTDTEKKQAVKDVVSQSASKIDVALAVLKSNEQSGGNQQKVAASPSWLQSSFEGPQGRREQRQYEMLHHDIAVHVAKQKEQAKYFQLRLFEIFPVALQRLLQSDKTLSGLEPLRSE</sequence>
<evidence type="ECO:0008006" key="5">
    <source>
        <dbReference type="Google" id="ProtNLM"/>
    </source>
</evidence>
<protein>
    <recommendedName>
        <fullName evidence="5">Peroxin-14</fullName>
    </recommendedName>
</protein>
<feature type="compositionally biased region" description="Polar residues" evidence="1">
    <location>
        <begin position="100"/>
        <end position="115"/>
    </location>
</feature>
<evidence type="ECO:0000313" key="3">
    <source>
        <dbReference type="EMBL" id="CAH0522255.1"/>
    </source>
</evidence>
<dbReference type="EMBL" id="CAKLCB010000388">
    <property type="protein sequence ID" value="CAH0522255.1"/>
    <property type="molecule type" value="Genomic_DNA"/>
</dbReference>
<proteinExistence type="predicted"/>
<comment type="caution">
    <text evidence="3">The sequence shown here is derived from an EMBL/GenBank/DDBJ whole genome shotgun (WGS) entry which is preliminary data.</text>
</comment>
<keyword evidence="2" id="KW-0812">Transmembrane</keyword>
<keyword evidence="2" id="KW-1133">Transmembrane helix</keyword>
<accession>A0ABN8DA60</accession>
<keyword evidence="4" id="KW-1185">Reference proteome</keyword>
<gene>
    <name evidence="3" type="ORF">PBS001_LOCUS8689</name>
</gene>
<feature type="compositionally biased region" description="Polar residues" evidence="1">
    <location>
        <begin position="148"/>
        <end position="167"/>
    </location>
</feature>